<evidence type="ECO:0000313" key="3">
    <source>
        <dbReference type="Proteomes" id="UP000529417"/>
    </source>
</evidence>
<keyword evidence="3" id="KW-1185">Reference proteome</keyword>
<name>A0A7Z0I1P2_9RHOB</name>
<organism evidence="2 3">
    <name type="scientific">Rhabdonatronobacter sediminivivens</name>
    <dbReference type="NCBI Taxonomy" id="2743469"/>
    <lineage>
        <taxon>Bacteria</taxon>
        <taxon>Pseudomonadati</taxon>
        <taxon>Pseudomonadota</taxon>
        <taxon>Alphaproteobacteria</taxon>
        <taxon>Rhodobacterales</taxon>
        <taxon>Paracoccaceae</taxon>
        <taxon>Rhabdonatronobacter</taxon>
    </lineage>
</organism>
<dbReference type="Proteomes" id="UP000529417">
    <property type="component" value="Unassembled WGS sequence"/>
</dbReference>
<dbReference type="RefSeq" id="WP_179907118.1">
    <property type="nucleotide sequence ID" value="NZ_JACBXS010000040.1"/>
</dbReference>
<dbReference type="Pfam" id="PF11351">
    <property type="entry name" value="GTA_holin_3TM"/>
    <property type="match status" value="1"/>
</dbReference>
<reference evidence="2 3" key="1">
    <citation type="journal article" date="2000" name="Arch. Microbiol.">
        <title>Rhodobaca bogoriensis gen. nov. and sp. nov., an alkaliphilic purple nonsulfur bacterium from African Rift Valley soda lakes.</title>
        <authorList>
            <person name="Milford A.D."/>
            <person name="Achenbach L.A."/>
            <person name="Jung D.O."/>
            <person name="Madigan M.T."/>
        </authorList>
    </citation>
    <scope>NUCLEOTIDE SEQUENCE [LARGE SCALE GENOMIC DNA]</scope>
    <source>
        <strain evidence="2 3">2376</strain>
    </source>
</reference>
<evidence type="ECO:0000256" key="1">
    <source>
        <dbReference type="SAM" id="MobiDB-lite"/>
    </source>
</evidence>
<accession>A0A7Z0I1P2</accession>
<proteinExistence type="predicted"/>
<gene>
    <name evidence="2" type="ORF">HUK65_15140</name>
</gene>
<dbReference type="EMBL" id="JACBXS010000040">
    <property type="protein sequence ID" value="NYS26322.1"/>
    <property type="molecule type" value="Genomic_DNA"/>
</dbReference>
<comment type="caution">
    <text evidence="2">The sequence shown here is derived from an EMBL/GenBank/DDBJ whole genome shotgun (WGS) entry which is preliminary data.</text>
</comment>
<feature type="region of interest" description="Disordered" evidence="1">
    <location>
        <begin position="142"/>
        <end position="181"/>
    </location>
</feature>
<sequence>MGMIHSLFGLIFGTAGKARAVGQTVTSVAEVFRPNATRQMELGHDAFMAVHASHAAEYQHARPGWFDTFVNGLNRLPRPMLAIGTLSLFVYAMVDPPGFALRMQGLAEVPEPLWWLLGAVVAFYFGAREAHHLRHDSIRKPKVLAAPTDVPKPASPKAQAPAADNPALTEWQRDSDPMARS</sequence>
<feature type="compositionally biased region" description="Low complexity" evidence="1">
    <location>
        <begin position="151"/>
        <end position="163"/>
    </location>
</feature>
<dbReference type="InterPro" id="IPR021497">
    <property type="entry name" value="GTA_holin_3TM"/>
</dbReference>
<protein>
    <submittedName>
        <fullName evidence="2">Holin family protein</fullName>
    </submittedName>
</protein>
<evidence type="ECO:0000313" key="2">
    <source>
        <dbReference type="EMBL" id="NYS26322.1"/>
    </source>
</evidence>
<feature type="compositionally biased region" description="Basic and acidic residues" evidence="1">
    <location>
        <begin position="171"/>
        <end position="181"/>
    </location>
</feature>
<dbReference type="AlphaFoldDB" id="A0A7Z0I1P2"/>